<sequence length="401" mass="47765">MNNKNFFMFLFLSNMLLLILLWWYNQWNSIFEFLYFYTLLFLCGIILVILVYIITFKFFQQKNIKKLINTSNSFFYLFSQSLCIVFLYLILITLFSINNEIYLSYIKNPMTSVKQYSTTDLTSFSPEFYYGKKKTDNHYKEFISKQNDVILSVYNVGYNFRENNYDPYAGNSLLVSPKFFDTQKILDNNGKKFKFIEKEEKNTLILIIPINQKLNEQKIKKEYSHWMSFITDIPVEELDININYSKEGQNVYSYAYQNNMHSLKLTSPVIMVINPVALNAEHISAYMSNRFISFIPDQDFNETQYYQSYFAEISQIRTLIGNQLLTEVIKWISLILSIYFLTLVFVMQIKTIIQVDITDRLIWNVLTLTLIILILPFEMYAILGIIFFMFYLIAQQSYKKI</sequence>
<evidence type="ECO:0000313" key="3">
    <source>
        <dbReference type="Proteomes" id="UP001565283"/>
    </source>
</evidence>
<accession>A0ABV4D1X5</accession>
<gene>
    <name evidence="2" type="ORF">AALA52_04745</name>
</gene>
<reference evidence="2 3" key="1">
    <citation type="submission" date="2024-03" db="EMBL/GenBank/DDBJ databases">
        <title>Mouse gut bacterial collection (mGBC) of GemPharmatech.</title>
        <authorList>
            <person name="He Y."/>
            <person name="Dong L."/>
            <person name="Wu D."/>
            <person name="Gao X."/>
            <person name="Lin Z."/>
        </authorList>
    </citation>
    <scope>NUCLEOTIDE SEQUENCE [LARGE SCALE GENOMIC DNA]</scope>
    <source>
        <strain evidence="2 3">61-15</strain>
    </source>
</reference>
<keyword evidence="3" id="KW-1185">Reference proteome</keyword>
<protein>
    <submittedName>
        <fullName evidence="2">Uncharacterized protein</fullName>
    </submittedName>
</protein>
<evidence type="ECO:0000313" key="2">
    <source>
        <dbReference type="EMBL" id="MEY8443552.1"/>
    </source>
</evidence>
<dbReference type="Proteomes" id="UP001565283">
    <property type="component" value="Unassembled WGS sequence"/>
</dbReference>
<keyword evidence="1" id="KW-0472">Membrane</keyword>
<evidence type="ECO:0000256" key="1">
    <source>
        <dbReference type="SAM" id="Phobius"/>
    </source>
</evidence>
<feature type="transmembrane region" description="Helical" evidence="1">
    <location>
        <begin position="328"/>
        <end position="349"/>
    </location>
</feature>
<keyword evidence="1" id="KW-0812">Transmembrane</keyword>
<comment type="caution">
    <text evidence="2">The sequence shown here is derived from an EMBL/GenBank/DDBJ whole genome shotgun (WGS) entry which is preliminary data.</text>
</comment>
<feature type="transmembrane region" description="Helical" evidence="1">
    <location>
        <begin position="361"/>
        <end position="394"/>
    </location>
</feature>
<dbReference type="RefSeq" id="WP_369948201.1">
    <property type="nucleotide sequence ID" value="NZ_JBCLSH010000011.1"/>
</dbReference>
<keyword evidence="1" id="KW-1133">Transmembrane helix</keyword>
<organism evidence="2 3">
    <name type="scientific">Lactococcus ileimucosae</name>
    <dbReference type="NCBI Taxonomy" id="2941329"/>
    <lineage>
        <taxon>Bacteria</taxon>
        <taxon>Bacillati</taxon>
        <taxon>Bacillota</taxon>
        <taxon>Bacilli</taxon>
        <taxon>Lactobacillales</taxon>
        <taxon>Streptococcaceae</taxon>
        <taxon>Lactococcus</taxon>
    </lineage>
</organism>
<feature type="transmembrane region" description="Helical" evidence="1">
    <location>
        <begin position="74"/>
        <end position="97"/>
    </location>
</feature>
<feature type="transmembrane region" description="Helical" evidence="1">
    <location>
        <begin position="33"/>
        <end position="54"/>
    </location>
</feature>
<proteinExistence type="predicted"/>
<name>A0ABV4D1X5_9LACT</name>
<dbReference type="EMBL" id="JBCLSH010000011">
    <property type="protein sequence ID" value="MEY8443552.1"/>
    <property type="molecule type" value="Genomic_DNA"/>
</dbReference>
<feature type="transmembrane region" description="Helical" evidence="1">
    <location>
        <begin position="6"/>
        <end position="24"/>
    </location>
</feature>